<keyword evidence="4" id="KW-1185">Reference proteome</keyword>
<proteinExistence type="predicted"/>
<dbReference type="EMBL" id="BMIU01000031">
    <property type="protein sequence ID" value="GGF49231.1"/>
    <property type="molecule type" value="Genomic_DNA"/>
</dbReference>
<dbReference type="RefSeq" id="WP_137403699.1">
    <property type="nucleotide sequence ID" value="NZ_BMIU01000031.1"/>
</dbReference>
<dbReference type="SUPFAM" id="SSF52317">
    <property type="entry name" value="Class I glutamine amidotransferase-like"/>
    <property type="match status" value="1"/>
</dbReference>
<dbReference type="Proteomes" id="UP000647339">
    <property type="component" value="Unassembled WGS sequence"/>
</dbReference>
<name>A0ABQ1VBP3_9BACT</name>
<keyword evidence="1" id="KW-0732">Signal</keyword>
<comment type="caution">
    <text evidence="3">The sequence shown here is derived from an EMBL/GenBank/DDBJ whole genome shotgun (WGS) entry which is preliminary data.</text>
</comment>
<dbReference type="PANTHER" id="PTHR40469:SF2">
    <property type="entry name" value="GALACTOSE-BINDING DOMAIN-LIKE SUPERFAMILY PROTEIN"/>
    <property type="match status" value="1"/>
</dbReference>
<reference evidence="4" key="1">
    <citation type="journal article" date="2019" name="Int. J. Syst. Evol. Microbiol.">
        <title>The Global Catalogue of Microorganisms (GCM) 10K type strain sequencing project: providing services to taxonomists for standard genome sequencing and annotation.</title>
        <authorList>
            <consortium name="The Broad Institute Genomics Platform"/>
            <consortium name="The Broad Institute Genome Sequencing Center for Infectious Disease"/>
            <person name="Wu L."/>
            <person name="Ma J."/>
        </authorList>
    </citation>
    <scope>NUCLEOTIDE SEQUENCE [LARGE SCALE GENOMIC DNA]</scope>
    <source>
        <strain evidence="4">CGMCC 1.15407</strain>
    </source>
</reference>
<dbReference type="InterPro" id="IPR029062">
    <property type="entry name" value="Class_I_gatase-like"/>
</dbReference>
<dbReference type="InterPro" id="IPR029010">
    <property type="entry name" value="ThuA-like"/>
</dbReference>
<evidence type="ECO:0000256" key="1">
    <source>
        <dbReference type="SAM" id="SignalP"/>
    </source>
</evidence>
<dbReference type="PANTHER" id="PTHR40469">
    <property type="entry name" value="SECRETED GLYCOSYL HYDROLASE"/>
    <property type="match status" value="1"/>
</dbReference>
<accession>A0ABQ1VBP3</accession>
<sequence length="319" mass="35608">MKYTLCLVLLILAHVSSAFQVPGKINVLIVDGQNNHQAWPKTTVMMKTYLENTGLFLVDVARTKYLWKGESQAAYLDHVDVVSGEHLDEPKADPNFAPRFSDYDVVISNFGWKAAPWPEETQQAFEEYVQNGGGFVSVHAADNSFPGWDAYNEMTGIGGWGGRNEQWGPYVYFNEEGERIEDHSPGAAGRHGKRHSFQITLREEHAITKDLPRQWLGAPDECYAHMRGPAKNMIVLATGEDLTREGGEGRHEPVLMALSYGDGRVFHTTLGHDQRSMEGVGFITTLLRGTEWAATGEVTQQVPVDFPTHDKVSSRPFSE</sequence>
<organism evidence="3 4">
    <name type="scientific">Echinicola rosea</name>
    <dbReference type="NCBI Taxonomy" id="1807691"/>
    <lineage>
        <taxon>Bacteria</taxon>
        <taxon>Pseudomonadati</taxon>
        <taxon>Bacteroidota</taxon>
        <taxon>Cytophagia</taxon>
        <taxon>Cytophagales</taxon>
        <taxon>Cyclobacteriaceae</taxon>
        <taxon>Echinicola</taxon>
    </lineage>
</organism>
<evidence type="ECO:0000259" key="2">
    <source>
        <dbReference type="Pfam" id="PF06283"/>
    </source>
</evidence>
<evidence type="ECO:0000313" key="4">
    <source>
        <dbReference type="Proteomes" id="UP000647339"/>
    </source>
</evidence>
<dbReference type="Pfam" id="PF06283">
    <property type="entry name" value="ThuA"/>
    <property type="match status" value="1"/>
</dbReference>
<feature type="signal peptide" evidence="1">
    <location>
        <begin position="1"/>
        <end position="20"/>
    </location>
</feature>
<evidence type="ECO:0000313" key="3">
    <source>
        <dbReference type="EMBL" id="GGF49231.1"/>
    </source>
</evidence>
<protein>
    <recommendedName>
        <fullName evidence="2">ThuA-like domain-containing protein</fullName>
    </recommendedName>
</protein>
<feature type="chain" id="PRO_5045126286" description="ThuA-like domain-containing protein" evidence="1">
    <location>
        <begin position="21"/>
        <end position="319"/>
    </location>
</feature>
<dbReference type="Gene3D" id="3.40.50.880">
    <property type="match status" value="1"/>
</dbReference>
<feature type="domain" description="ThuA-like" evidence="2">
    <location>
        <begin position="27"/>
        <end position="293"/>
    </location>
</feature>
<gene>
    <name evidence="3" type="ORF">GCM10011339_42290</name>
</gene>